<dbReference type="PATRIC" id="fig|888810.3.peg.396"/>
<dbReference type="HOGENOM" id="CLU_028458_3_3_9"/>
<dbReference type="PANTHER" id="PTHR43211:SF1">
    <property type="entry name" value="BLL6422 PROTEIN"/>
    <property type="match status" value="1"/>
</dbReference>
<comment type="caution">
    <text evidence="2">The sequence shown here is derived from an EMBL/GenBank/DDBJ whole genome shotgun (WGS) entry which is preliminary data.</text>
</comment>
<dbReference type="EMBL" id="AEXW01000004">
    <property type="protein sequence ID" value="EGD32475.1"/>
    <property type="molecule type" value="Genomic_DNA"/>
</dbReference>
<organism evidence="2 3">
    <name type="scientific">Streptococcus sanguinis SK115</name>
    <dbReference type="NCBI Taxonomy" id="888810"/>
    <lineage>
        <taxon>Bacteria</taxon>
        <taxon>Bacillati</taxon>
        <taxon>Bacillota</taxon>
        <taxon>Bacilli</taxon>
        <taxon>Lactobacillales</taxon>
        <taxon>Streptococcaceae</taxon>
        <taxon>Streptococcus</taxon>
    </lineage>
</organism>
<dbReference type="InterPro" id="IPR036663">
    <property type="entry name" value="Fumarylacetoacetase_C_sf"/>
</dbReference>
<evidence type="ECO:0000259" key="1">
    <source>
        <dbReference type="Pfam" id="PF01557"/>
    </source>
</evidence>
<proteinExistence type="predicted"/>
<protein>
    <submittedName>
        <fullName evidence="2">Fumarylacetoacetate (FAA) hydrolase</fullName>
        <ecNumber evidence="2">3.7.1.2</ecNumber>
    </submittedName>
</protein>
<gene>
    <name evidence="2" type="ORF">HMPREF9382_0408</name>
</gene>
<dbReference type="Proteomes" id="UP000003351">
    <property type="component" value="Unassembled WGS sequence"/>
</dbReference>
<dbReference type="EC" id="3.7.1.2" evidence="2"/>
<dbReference type="GO" id="GO:0004334">
    <property type="term" value="F:fumarylacetoacetase activity"/>
    <property type="evidence" value="ECO:0007669"/>
    <property type="project" value="UniProtKB-EC"/>
</dbReference>
<sequence>MKIRKYRLVESGVETLAVLENERWIRIDRYAEETYNEDLKICSGELISFLQYYEEHKERLIQGLHNASVSSEVTSDMEEIIPFQPLLYRDFLLSDTHMINAGRGLVKMTMRNLYPIVKGYELIFRRPFPKLKPSKAFYQHPLYYKGNHLSFLGDKEELAFPEYTTLKDYELEVGMIITKEIYDATEQEGMDAIGAFCILNDFSARNVQYEEMNSTGPCKSKDFASSISNTVVTADEVLPYLYKLKTTVIINGKVVATGSTECFQYSFGAAVAYASKGENVYPGEFIGSGTVVNCCGLENGHFLEKGDTIRLEIEHLGSLTNKIL</sequence>
<evidence type="ECO:0000313" key="2">
    <source>
        <dbReference type="EMBL" id="EGD32475.1"/>
    </source>
</evidence>
<keyword evidence="2" id="KW-0378">Hydrolase</keyword>
<dbReference type="AlphaFoldDB" id="F0I6H5"/>
<reference evidence="2 3" key="1">
    <citation type="submission" date="2011-02" db="EMBL/GenBank/DDBJ databases">
        <authorList>
            <person name="Muzny D."/>
            <person name="Qin X."/>
            <person name="Deng J."/>
            <person name="Jiang H."/>
            <person name="Liu Y."/>
            <person name="Qu J."/>
            <person name="Song X.-Z."/>
            <person name="Zhang L."/>
            <person name="Thornton R."/>
            <person name="Coyle M."/>
            <person name="Francisco L."/>
            <person name="Jackson L."/>
            <person name="Javaid M."/>
            <person name="Korchina V."/>
            <person name="Kovar C."/>
            <person name="Mata R."/>
            <person name="Mathew T."/>
            <person name="Ngo R."/>
            <person name="Nguyen L."/>
            <person name="Nguyen N."/>
            <person name="Okwuonu G."/>
            <person name="Ongeri F."/>
            <person name="Pham C."/>
            <person name="Simmons D."/>
            <person name="Wilczek-Boney K."/>
            <person name="Hale W."/>
            <person name="Jakkamsetti A."/>
            <person name="Pham P."/>
            <person name="Ruth R."/>
            <person name="San Lucas F."/>
            <person name="Warren J."/>
            <person name="Zhang J."/>
            <person name="Zhao Z."/>
            <person name="Zhou C."/>
            <person name="Zhu D."/>
            <person name="Lee S."/>
            <person name="Bess C."/>
            <person name="Blankenburg K."/>
            <person name="Forbes L."/>
            <person name="Fu Q."/>
            <person name="Gubbala S."/>
            <person name="Hirani K."/>
            <person name="Jayaseelan J.C."/>
            <person name="Lara F."/>
            <person name="Munidasa M."/>
            <person name="Palculict T."/>
            <person name="Patil S."/>
            <person name="Pu L.-L."/>
            <person name="Saada N."/>
            <person name="Tang L."/>
            <person name="Weissenberger G."/>
            <person name="Zhu Y."/>
            <person name="Hemphill L."/>
            <person name="Shang Y."/>
            <person name="Youmans B."/>
            <person name="Ayvaz T."/>
            <person name="Ross M."/>
            <person name="Santibanez J."/>
            <person name="Aqrawi P."/>
            <person name="Gross S."/>
            <person name="Joshi V."/>
            <person name="Fowler G."/>
            <person name="Nazareth L."/>
            <person name="Reid J."/>
            <person name="Worley K."/>
            <person name="Petrosino J."/>
            <person name="Highlander S."/>
            <person name="Gibbs R."/>
        </authorList>
    </citation>
    <scope>NUCLEOTIDE SEQUENCE [LARGE SCALE GENOMIC DNA]</scope>
    <source>
        <strain evidence="2 3">SK115</strain>
    </source>
</reference>
<dbReference type="Pfam" id="PF01557">
    <property type="entry name" value="FAA_hydrolase"/>
    <property type="match status" value="1"/>
</dbReference>
<evidence type="ECO:0000313" key="3">
    <source>
        <dbReference type="Proteomes" id="UP000003351"/>
    </source>
</evidence>
<dbReference type="PANTHER" id="PTHR43211">
    <property type="entry name" value="FUMARYLACETOACETATE HYDROLASE"/>
    <property type="match status" value="1"/>
</dbReference>
<dbReference type="RefSeq" id="WP_002906272.1">
    <property type="nucleotide sequence ID" value="NZ_GL872408.1"/>
</dbReference>
<dbReference type="SUPFAM" id="SSF56529">
    <property type="entry name" value="FAH"/>
    <property type="match status" value="1"/>
</dbReference>
<dbReference type="InterPro" id="IPR011234">
    <property type="entry name" value="Fumarylacetoacetase-like_C"/>
</dbReference>
<feature type="domain" description="Fumarylacetoacetase-like C-terminal" evidence="1">
    <location>
        <begin position="138"/>
        <end position="323"/>
    </location>
</feature>
<name>F0I6H5_STRSA</name>
<accession>F0I6H5</accession>
<dbReference type="Gene3D" id="3.90.850.10">
    <property type="entry name" value="Fumarylacetoacetase-like, C-terminal domain"/>
    <property type="match status" value="1"/>
</dbReference>